<dbReference type="Pfam" id="PF14393">
    <property type="entry name" value="DUF4422"/>
    <property type="match status" value="1"/>
</dbReference>
<evidence type="ECO:0000313" key="2">
    <source>
        <dbReference type="EMBL" id="TCP97276.1"/>
    </source>
</evidence>
<keyword evidence="3" id="KW-1185">Reference proteome</keyword>
<dbReference type="InterPro" id="IPR025536">
    <property type="entry name" value="DUF4422"/>
</dbReference>
<dbReference type="Proteomes" id="UP000295763">
    <property type="component" value="Unassembled WGS sequence"/>
</dbReference>
<evidence type="ECO:0000259" key="1">
    <source>
        <dbReference type="Pfam" id="PF14393"/>
    </source>
</evidence>
<organism evidence="2 3">
    <name type="scientific">Cricetibacter osteomyelitidis</name>
    <dbReference type="NCBI Taxonomy" id="1521931"/>
    <lineage>
        <taxon>Bacteria</taxon>
        <taxon>Pseudomonadati</taxon>
        <taxon>Pseudomonadota</taxon>
        <taxon>Gammaproteobacteria</taxon>
        <taxon>Pasteurellales</taxon>
        <taxon>Pasteurellaceae</taxon>
        <taxon>Cricetibacter</taxon>
    </lineage>
</organism>
<dbReference type="AlphaFoldDB" id="A0A4R2T708"/>
<proteinExistence type="predicted"/>
<accession>A0A4R2T708</accession>
<gene>
    <name evidence="2" type="ORF">EDC44_10280</name>
</gene>
<dbReference type="OrthoDB" id="9807549at2"/>
<comment type="caution">
    <text evidence="2">The sequence shown here is derived from an EMBL/GenBank/DDBJ whole genome shotgun (WGS) entry which is preliminary data.</text>
</comment>
<dbReference type="EMBL" id="SLYB01000002">
    <property type="protein sequence ID" value="TCP97276.1"/>
    <property type="molecule type" value="Genomic_DNA"/>
</dbReference>
<evidence type="ECO:0000313" key="3">
    <source>
        <dbReference type="Proteomes" id="UP000295763"/>
    </source>
</evidence>
<feature type="domain" description="DUF4422" evidence="1">
    <location>
        <begin position="10"/>
        <end position="221"/>
    </location>
</feature>
<protein>
    <submittedName>
        <fullName evidence="2">Uncharacterized protein DUF4422</fullName>
    </submittedName>
</protein>
<sequence length="262" mass="31515">MNRLNQHINIFIATHKVFRAPAAFNSQIYTPIQVGIKPNMGYLSENQLDNIAHKNTWFYELTALYFLWKNVKSEYAGLVHYRRFFASKFNQSKILDRSEMELILSIYDIILPKKFTMGNITVKDQYIKHHYLKDWDLTRKIIAEYQSDYLEAFDKISRQTSLFPYNMFISKKEISDEYCEWLFGILFNLESLIDISYYDQYQQRIFVFLAERLFNVWLWKNNDRFTHYCLPLQNSGSSQNNERIITQSTVYYKKGQKNIIRV</sequence>
<reference evidence="2 3" key="1">
    <citation type="submission" date="2019-03" db="EMBL/GenBank/DDBJ databases">
        <title>Genomic Encyclopedia of Type Strains, Phase IV (KMG-IV): sequencing the most valuable type-strain genomes for metagenomic binning, comparative biology and taxonomic classification.</title>
        <authorList>
            <person name="Goeker M."/>
        </authorList>
    </citation>
    <scope>NUCLEOTIDE SEQUENCE [LARGE SCALE GENOMIC DNA]</scope>
    <source>
        <strain evidence="2 3">DSM 28404</strain>
    </source>
</reference>
<dbReference type="RefSeq" id="WP_131974684.1">
    <property type="nucleotide sequence ID" value="NZ_SLYB01000002.1"/>
</dbReference>
<name>A0A4R2T708_9PAST</name>